<accession>X8J0B1</accession>
<name>X8J0B1_9AGAM</name>
<dbReference type="Proteomes" id="UP000030108">
    <property type="component" value="Unassembled WGS sequence"/>
</dbReference>
<sequence length="319" mass="35540">MADFITFLASARAVVDNYIPKNKQDCTIPLLQALLDHAPTEQGQRNICRQILECEERAHDKRHAAQRLQGLAEWYKFGLLVPMKTRSCRTPKASDCPSRTESTDQEVLDNLVVGEDIAVNQRDVKKAALCRDNHRSVLSGLVDEGSILEGLVPDTDDTTFTEAAHIIPFSLGNQNALVWTVLESFSGWEVASLLSGHQINRLENILTLTMLEHWAFGRLTGWLEPVSGENDTYRVCSSRKHHDFPEGKVVHFTTVNSKLPLPDPRLIAIHAACAKVLHASGETRNLYRMAKEYEEALVLAPDGSSEALDFALKALAARY</sequence>
<evidence type="ECO:0000259" key="1">
    <source>
        <dbReference type="Pfam" id="PF13391"/>
    </source>
</evidence>
<dbReference type="OrthoDB" id="3163863at2759"/>
<organism evidence="2 3">
    <name type="scientific">Rhizoctonia solani AG-3 Rhs1AP</name>
    <dbReference type="NCBI Taxonomy" id="1086054"/>
    <lineage>
        <taxon>Eukaryota</taxon>
        <taxon>Fungi</taxon>
        <taxon>Dikarya</taxon>
        <taxon>Basidiomycota</taxon>
        <taxon>Agaricomycotina</taxon>
        <taxon>Agaricomycetes</taxon>
        <taxon>Cantharellales</taxon>
        <taxon>Ceratobasidiaceae</taxon>
        <taxon>Rhizoctonia</taxon>
    </lineage>
</organism>
<proteinExistence type="predicted"/>
<dbReference type="AlphaFoldDB" id="X8J0B1"/>
<protein>
    <recommendedName>
        <fullName evidence="1">HNH nuclease domain-containing protein</fullName>
    </recommendedName>
</protein>
<reference evidence="3" key="1">
    <citation type="journal article" date="2014" name="Genome Announc.">
        <title>Draft genome sequence of the plant-pathogenic soil fungus Rhizoctonia solani anastomosis group 3 strain Rhs1AP.</title>
        <authorList>
            <person name="Cubeta M.A."/>
            <person name="Thomas E."/>
            <person name="Dean R.A."/>
            <person name="Jabaji S."/>
            <person name="Neate S.M."/>
            <person name="Tavantzis S."/>
            <person name="Toda T."/>
            <person name="Vilgalys R."/>
            <person name="Bharathan N."/>
            <person name="Fedorova-Abrams N."/>
            <person name="Pakala S.B."/>
            <person name="Pakala S.M."/>
            <person name="Zafar N."/>
            <person name="Joardar V."/>
            <person name="Losada L."/>
            <person name="Nierman W.C."/>
        </authorList>
    </citation>
    <scope>NUCLEOTIDE SEQUENCE [LARGE SCALE GENOMIC DNA]</scope>
    <source>
        <strain evidence="3">AG-3</strain>
    </source>
</reference>
<gene>
    <name evidence="2" type="ORF">RSOL_136540</name>
</gene>
<evidence type="ECO:0000313" key="3">
    <source>
        <dbReference type="Proteomes" id="UP000030108"/>
    </source>
</evidence>
<dbReference type="Pfam" id="PF13391">
    <property type="entry name" value="HNH_2"/>
    <property type="match status" value="1"/>
</dbReference>
<comment type="caution">
    <text evidence="2">The sequence shown here is derived from an EMBL/GenBank/DDBJ whole genome shotgun (WGS) entry which is preliminary data.</text>
</comment>
<evidence type="ECO:0000313" key="2">
    <source>
        <dbReference type="EMBL" id="EUC55803.1"/>
    </source>
</evidence>
<dbReference type="InterPro" id="IPR003615">
    <property type="entry name" value="HNH_nuc"/>
</dbReference>
<feature type="domain" description="HNH nuclease" evidence="1">
    <location>
        <begin position="156"/>
        <end position="218"/>
    </location>
</feature>
<dbReference type="EMBL" id="JATN01000322">
    <property type="protein sequence ID" value="EUC55803.1"/>
    <property type="molecule type" value="Genomic_DNA"/>
</dbReference>